<evidence type="ECO:0000259" key="3">
    <source>
        <dbReference type="Pfam" id="PF00501"/>
    </source>
</evidence>
<dbReference type="InterPro" id="IPR000873">
    <property type="entry name" value="AMP-dep_synth/lig_dom"/>
</dbReference>
<dbReference type="Gene3D" id="3.40.50.12780">
    <property type="entry name" value="N-terminal domain of ligase-like"/>
    <property type="match status" value="1"/>
</dbReference>
<dbReference type="PROSITE" id="PS00455">
    <property type="entry name" value="AMP_BINDING"/>
    <property type="match status" value="1"/>
</dbReference>
<organism evidence="5 6">
    <name type="scientific">Actinomadura parmotrematis</name>
    <dbReference type="NCBI Taxonomy" id="2864039"/>
    <lineage>
        <taxon>Bacteria</taxon>
        <taxon>Bacillati</taxon>
        <taxon>Actinomycetota</taxon>
        <taxon>Actinomycetes</taxon>
        <taxon>Streptosporangiales</taxon>
        <taxon>Thermomonosporaceae</taxon>
        <taxon>Actinomadura</taxon>
    </lineage>
</organism>
<dbReference type="SUPFAM" id="SSF56801">
    <property type="entry name" value="Acetyl-CoA synthetase-like"/>
    <property type="match status" value="1"/>
</dbReference>
<reference evidence="5 6" key="1">
    <citation type="submission" date="2021-07" db="EMBL/GenBank/DDBJ databases">
        <title>Actinomadura sp. PM05-2 isolated from lichen.</title>
        <authorList>
            <person name="Somphong A."/>
            <person name="Phongsopitanun W."/>
            <person name="Tanasupawat S."/>
            <person name="Peongsungnone V."/>
        </authorList>
    </citation>
    <scope>NUCLEOTIDE SEQUENCE [LARGE SCALE GENOMIC DNA]</scope>
    <source>
        <strain evidence="5 6">PM05-2</strain>
    </source>
</reference>
<keyword evidence="6" id="KW-1185">Reference proteome</keyword>
<sequence length="554" mass="58680">MSLSYASGTSAVPLLGETIGANLDRTVAAFPDRDALVECETGRRWSYAQLAADVDAVALGLLARGVAKGDRVGIWAPNRAEWFLVQYATAKIGAILVTINPAYRVHELEFVLNQAGVRTLVAAPSFKTSDYAAMIEQVRGRCPALDDVVLLGEESWDALVDDGRAGDPAALAAAGAALGADDPINIQYTSGTTGFPKGATLSHHNILNNGFFVGETCGYDAEDRICVPVPFYHCFGMVMGNLAATSHGACVVVPAPGFDAAATLAAAEAEACTSLYGVPTMFIAMLNDPSFGDRDLSALRTGIMAGSPCPVEVMKQVIERMGMAEVTICYGMTETSPVSTQTRAGDSLDRRVSTVGTVHPHLEVKVVDPATGAAVPRGEPGELCTRGYSVMLGYWDEPAKTAEVIDAARWMHTGDLAVMDADGYVSITGRIKDMVIRGGENVYPREVEEFLHTHPDVVDAQVIGVPDAVYGEELMAWVRLRDGAEPLTADAVRAFCRDRLAHYKIPRYVHLVDAFPMTVTGKVRKVQMRAEAVELLGLGDGPGGSGTGAAPASG</sequence>
<dbReference type="CDD" id="cd05917">
    <property type="entry name" value="FACL_like_2"/>
    <property type="match status" value="1"/>
</dbReference>
<dbReference type="Pfam" id="PF13193">
    <property type="entry name" value="AMP-binding_C"/>
    <property type="match status" value="1"/>
</dbReference>
<dbReference type="PANTHER" id="PTHR43201">
    <property type="entry name" value="ACYL-COA SYNTHETASE"/>
    <property type="match status" value="1"/>
</dbReference>
<feature type="domain" description="AMP-dependent synthetase/ligase" evidence="3">
    <location>
        <begin position="24"/>
        <end position="395"/>
    </location>
</feature>
<gene>
    <name evidence="5" type="ORF">K1Y72_11715</name>
</gene>
<dbReference type="InterPro" id="IPR045851">
    <property type="entry name" value="AMP-bd_C_sf"/>
</dbReference>
<evidence type="ECO:0000256" key="1">
    <source>
        <dbReference type="ARBA" id="ARBA00006432"/>
    </source>
</evidence>
<keyword evidence="2" id="KW-0436">Ligase</keyword>
<dbReference type="InterPro" id="IPR020845">
    <property type="entry name" value="AMP-binding_CS"/>
</dbReference>
<evidence type="ECO:0000313" key="5">
    <source>
        <dbReference type="EMBL" id="MBW8483040.1"/>
    </source>
</evidence>
<dbReference type="PANTHER" id="PTHR43201:SF5">
    <property type="entry name" value="MEDIUM-CHAIN ACYL-COA LIGASE ACSF2, MITOCHONDRIAL"/>
    <property type="match status" value="1"/>
</dbReference>
<comment type="similarity">
    <text evidence="1">Belongs to the ATP-dependent AMP-binding enzyme family.</text>
</comment>
<dbReference type="EMBL" id="JAIBOA010000006">
    <property type="protein sequence ID" value="MBW8483040.1"/>
    <property type="molecule type" value="Genomic_DNA"/>
</dbReference>
<name>A0ABS7FS52_9ACTN</name>
<dbReference type="RefSeq" id="WP_220165962.1">
    <property type="nucleotide sequence ID" value="NZ_JAIBOA010000006.1"/>
</dbReference>
<dbReference type="InterPro" id="IPR042099">
    <property type="entry name" value="ANL_N_sf"/>
</dbReference>
<feature type="domain" description="AMP-binding enzyme C-terminal" evidence="4">
    <location>
        <begin position="446"/>
        <end position="522"/>
    </location>
</feature>
<proteinExistence type="inferred from homology"/>
<protein>
    <submittedName>
        <fullName evidence="5">AMP-binding protein</fullName>
    </submittedName>
</protein>
<comment type="caution">
    <text evidence="5">The sequence shown here is derived from an EMBL/GenBank/DDBJ whole genome shotgun (WGS) entry which is preliminary data.</text>
</comment>
<dbReference type="InterPro" id="IPR025110">
    <property type="entry name" value="AMP-bd_C"/>
</dbReference>
<evidence type="ECO:0000259" key="4">
    <source>
        <dbReference type="Pfam" id="PF13193"/>
    </source>
</evidence>
<dbReference type="Pfam" id="PF00501">
    <property type="entry name" value="AMP-binding"/>
    <property type="match status" value="1"/>
</dbReference>
<dbReference type="Proteomes" id="UP000774570">
    <property type="component" value="Unassembled WGS sequence"/>
</dbReference>
<dbReference type="Gene3D" id="3.30.300.30">
    <property type="match status" value="1"/>
</dbReference>
<evidence type="ECO:0000313" key="6">
    <source>
        <dbReference type="Proteomes" id="UP000774570"/>
    </source>
</evidence>
<evidence type="ECO:0000256" key="2">
    <source>
        <dbReference type="ARBA" id="ARBA00022598"/>
    </source>
</evidence>
<accession>A0ABS7FS52</accession>